<dbReference type="PANTHER" id="PTHR42780">
    <property type="entry name" value="SOLEUCYL-TRNA SYNTHETASE"/>
    <property type="match status" value="1"/>
</dbReference>
<dbReference type="GO" id="GO:0008270">
    <property type="term" value="F:zinc ion binding"/>
    <property type="evidence" value="ECO:0007669"/>
    <property type="project" value="UniProtKB-UniRule"/>
</dbReference>
<comment type="subcellular location">
    <subcellularLocation>
        <location evidence="8">Cytoplasm</location>
    </subcellularLocation>
</comment>
<sequence>MFKEYKNLEIDKITNEIRCFWEKNKIFEKSIIYRNNKKLYVFYEGPPSANGSPGIHHILSRTIKDIFCRYNTLKGQKVTRKAGWDTHGLPVELVVETKLGITKKDIGKKISIYTFNKKCKEAVMRYSNEWNKLSKHLGYWIYLDKPYFTFKTKYIETIWWLLKNIYKKKILYKGYKIQPYSPAAGTGLSSHELNIPGAYKKKSDLTIIVQFKSKKNTLPKKLKKINGDIYLLSWTTTPWTLPSNTALTVGINIDYVVISTYNPYSFSKINIILAKKLIKKVLYKNFFPVSNEKELKEIKQNKIPYLVLNVFKGETLIGSCYEQLIDWFLPYKNKEKAFKIISGNIVNKKIGTGIVHISPTFGEEDFFLSKKNGIPPMLILDKNKIPIPLVDMEGKFIKETPYGFSGKFVKNEYYSYDKRPDKSVDLEIALFLKKLNKVFKIEKYIHSYPHCWRTQKPILYYPLDSWFIKTTSLKKEMLYLNQFINWKPKSTGKKKFGYWLENITDWNLSRSRFWGIPLPIWRTKKGDEEIVIGSIEELINEIEKSVKEGFMSYNPFKNFIIGNMSEKNYNSIDLHKHNLDNIILLSKYKKPMIRESDIIDVWFDSGAMPYAQLHYPFENQFLIDKKKFFPADFICEGVDQTRGWFFTLHTISCILFNSISFKNVISNGLVLDKTGKKMSKSRGNTINPFEIIKKYGPDTIRWYFISNSSPWGNIKFNIEKIENIKKKLFGTLYNVYSFFAIYANIDNFKYKEKEIKLKNRPTIDKWILSELNTLIKKTYNNYNNYEPTKVARKIEVFVIDNLSNWYIRLSRRRFWKGNYTNNKISAYQTLYTCLLTIYKISSPIAPFFMDNFYKNLKNTLEPFESVHLSYYPKYNISTIDKNLELKMSIAKDITSMIFSLRKKEKIKVRQPLKRALILINNFPPKKNFIINIIKKEVNIKHIKFLSNKKMYNFTKKTIKINYKLLGPKFGKNINLINSLISKLNKKEIKNIENVYFFIIKIHDHKICLSKKDVYILTEYMQGWSAICYNGITVALDTNISEDLKKEGLSRELINKIQNIRKYYKYKITDKILLYIETSKFLEKIIKNNKKHICEETLTSELILIKNLKYGIFLYIENKKFKIFLKRNL</sequence>
<dbReference type="InterPro" id="IPR002301">
    <property type="entry name" value="Ile-tRNA-ligase"/>
</dbReference>
<proteinExistence type="inferred from homology"/>
<dbReference type="InterPro" id="IPR014729">
    <property type="entry name" value="Rossmann-like_a/b/a_fold"/>
</dbReference>
<evidence type="ECO:0000313" key="12">
    <source>
        <dbReference type="Proteomes" id="UP000031659"/>
    </source>
</evidence>
<feature type="short sequence motif" description="'KMSKS' region" evidence="8">
    <location>
        <begin position="677"/>
        <end position="681"/>
    </location>
</feature>
<feature type="short sequence motif" description="'HIGH' region" evidence="8">
    <location>
        <begin position="47"/>
        <end position="57"/>
    </location>
</feature>
<dbReference type="PANTHER" id="PTHR42780:SF1">
    <property type="entry name" value="ISOLEUCINE--TRNA LIGASE, CYTOPLASMIC"/>
    <property type="match status" value="1"/>
</dbReference>
<dbReference type="SUPFAM" id="SSF52374">
    <property type="entry name" value="Nucleotidylyl transferase"/>
    <property type="match status" value="1"/>
</dbReference>
<dbReference type="InterPro" id="IPR002300">
    <property type="entry name" value="aa-tRNA-synth_Ia"/>
</dbReference>
<protein>
    <recommendedName>
        <fullName evidence="8">Isoleucine--tRNA ligase</fullName>
        <ecNumber evidence="8">6.1.1.5</ecNumber>
    </recommendedName>
    <alternativeName>
        <fullName evidence="8">Isoleucyl-tRNA synthetase</fullName>
        <shortName evidence="8">IleRS</shortName>
    </alternativeName>
</protein>
<dbReference type="InterPro" id="IPR023586">
    <property type="entry name" value="Ile-tRNA-ligase_type2"/>
</dbReference>
<dbReference type="GO" id="GO:0006428">
    <property type="term" value="P:isoleucyl-tRNA aminoacylation"/>
    <property type="evidence" value="ECO:0007669"/>
    <property type="project" value="UniProtKB-UniRule"/>
</dbReference>
<dbReference type="InterPro" id="IPR009008">
    <property type="entry name" value="Val/Leu/Ile-tRNA-synth_edit"/>
</dbReference>
<dbReference type="GO" id="GO:0005737">
    <property type="term" value="C:cytoplasm"/>
    <property type="evidence" value="ECO:0007669"/>
    <property type="project" value="UniProtKB-SubCell"/>
</dbReference>
<evidence type="ECO:0000313" key="11">
    <source>
        <dbReference type="EMBL" id="BAO66202.1"/>
    </source>
</evidence>
<evidence type="ECO:0000259" key="9">
    <source>
        <dbReference type="Pfam" id="PF00133"/>
    </source>
</evidence>
<dbReference type="Pfam" id="PF08264">
    <property type="entry name" value="Anticodon_1"/>
    <property type="match status" value="1"/>
</dbReference>
<dbReference type="AlphaFoldDB" id="A0AAD1AYR6"/>
<dbReference type="GO" id="GO:0002161">
    <property type="term" value="F:aminoacyl-tRNA deacylase activity"/>
    <property type="evidence" value="ECO:0007669"/>
    <property type="project" value="InterPro"/>
</dbReference>
<dbReference type="Proteomes" id="UP000031659">
    <property type="component" value="Chromosome"/>
</dbReference>
<keyword evidence="5 8" id="KW-0030">Aminoacyl-tRNA synthetase</keyword>
<dbReference type="Gene3D" id="1.10.730.10">
    <property type="entry name" value="Isoleucyl-tRNA Synthetase, Domain 1"/>
    <property type="match status" value="1"/>
</dbReference>
<dbReference type="EC" id="6.1.1.5" evidence="8"/>
<keyword evidence="1 8" id="KW-0436">Ligase</keyword>
<evidence type="ECO:0000256" key="6">
    <source>
        <dbReference type="ARBA" id="ARBA00025217"/>
    </source>
</evidence>
<comment type="cofactor">
    <cofactor evidence="8">
        <name>Zn(2+)</name>
        <dbReference type="ChEBI" id="CHEBI:29105"/>
    </cofactor>
</comment>
<dbReference type="Pfam" id="PF19302">
    <property type="entry name" value="DUF5915"/>
    <property type="match status" value="1"/>
</dbReference>
<feature type="binding site" evidence="8">
    <location>
        <position position="680"/>
    </location>
    <ligand>
        <name>ATP</name>
        <dbReference type="ChEBI" id="CHEBI:30616"/>
    </ligand>
</feature>
<keyword evidence="8" id="KW-0862">Zinc</keyword>
<keyword evidence="3 8" id="KW-0067">ATP-binding</keyword>
<dbReference type="Gene3D" id="3.90.740.10">
    <property type="entry name" value="Valyl/Leucyl/Isoleucyl-tRNA synthetase, editing domain"/>
    <property type="match status" value="1"/>
</dbReference>
<dbReference type="NCBIfam" id="TIGR00392">
    <property type="entry name" value="ileS"/>
    <property type="match status" value="1"/>
</dbReference>
<keyword evidence="8" id="KW-0963">Cytoplasm</keyword>
<dbReference type="InterPro" id="IPR009080">
    <property type="entry name" value="tRNAsynth_Ia_anticodon-bd"/>
</dbReference>
<dbReference type="HAMAP" id="MF_02003">
    <property type="entry name" value="Ile_tRNA_synth_type2"/>
    <property type="match status" value="1"/>
</dbReference>
<evidence type="ECO:0000256" key="4">
    <source>
        <dbReference type="ARBA" id="ARBA00022917"/>
    </source>
</evidence>
<evidence type="ECO:0000256" key="1">
    <source>
        <dbReference type="ARBA" id="ARBA00022598"/>
    </source>
</evidence>
<dbReference type="InterPro" id="IPR013155">
    <property type="entry name" value="M/V/L/I-tRNA-synth_anticd-bd"/>
</dbReference>
<dbReference type="SUPFAM" id="SSF47323">
    <property type="entry name" value="Anticodon-binding domain of a subclass of class I aminoacyl-tRNA synthetases"/>
    <property type="match status" value="1"/>
</dbReference>
<organism evidence="11 12">
    <name type="scientific">Candidatus Karelsulcia muelleri PSPU</name>
    <dbReference type="NCBI Taxonomy" id="1189303"/>
    <lineage>
        <taxon>Bacteria</taxon>
        <taxon>Pseudomonadati</taxon>
        <taxon>Bacteroidota</taxon>
        <taxon>Flavobacteriia</taxon>
        <taxon>Flavobacteriales</taxon>
        <taxon>Candidatus Karelsulcia</taxon>
    </lineage>
</organism>
<dbReference type="PRINTS" id="PR00984">
    <property type="entry name" value="TRNASYNTHILE"/>
</dbReference>
<reference evidence="11 12" key="1">
    <citation type="journal article" date="2014" name="ISME J.">
        <title>Swapping symbionts in spittlebugs: evolutionary replacement of a reduced genome symbiont.</title>
        <authorList>
            <person name="Koga R."/>
            <person name="Moran N.A."/>
        </authorList>
    </citation>
    <scope>NUCLEOTIDE SEQUENCE [LARGE SCALE GENOMIC DNA]</scope>
    <source>
        <strain evidence="11 12">PSPU</strain>
    </source>
</reference>
<keyword evidence="4 8" id="KW-0648">Protein biosynthesis</keyword>
<feature type="domain" description="Aminoacyl-tRNA synthetase class Ia" evidence="9">
    <location>
        <begin position="20"/>
        <end position="716"/>
    </location>
</feature>
<dbReference type="GO" id="GO:0000049">
    <property type="term" value="F:tRNA binding"/>
    <property type="evidence" value="ECO:0007669"/>
    <property type="project" value="InterPro"/>
</dbReference>
<evidence type="ECO:0000259" key="10">
    <source>
        <dbReference type="Pfam" id="PF08264"/>
    </source>
</evidence>
<dbReference type="GO" id="GO:0005524">
    <property type="term" value="F:ATP binding"/>
    <property type="evidence" value="ECO:0007669"/>
    <property type="project" value="UniProtKB-UniRule"/>
</dbReference>
<accession>A0AAD1AYR6</accession>
<dbReference type="Pfam" id="PF00133">
    <property type="entry name" value="tRNA-synt_1"/>
    <property type="match status" value="1"/>
</dbReference>
<comment type="domain">
    <text evidence="8">IleRS has two distinct active sites: one for aminoacylation and one for editing. The misactivated valine is translocated from the active site to the editing site, which sterically excludes the correctly activated isoleucine. The single editing site contains two valyl binding pockets, one specific for each substrate (Val-AMP or Val-tRNA(Ile)).</text>
</comment>
<feature type="domain" description="Methionyl/Valyl/Leucyl/Isoleucyl-tRNA synthetase anticodon-binding" evidence="10">
    <location>
        <begin position="764"/>
        <end position="913"/>
    </location>
</feature>
<dbReference type="Gene3D" id="3.40.50.620">
    <property type="entry name" value="HUPs"/>
    <property type="match status" value="2"/>
</dbReference>
<comment type="function">
    <text evidence="6 8">Catalyzes the attachment of isoleucine to tRNA(Ile). As IleRS can inadvertently accommodate and process structurally similar amino acids such as valine, to avoid such errors it has two additional distinct tRNA(Ile)-dependent editing activities. One activity is designated as 'pretransfer' editing and involves the hydrolysis of activated Val-AMP. The other activity is designated 'posttransfer' editing and involves deacylation of mischarged Val-tRNA(Ile).</text>
</comment>
<dbReference type="GO" id="GO:0004822">
    <property type="term" value="F:isoleucine-tRNA ligase activity"/>
    <property type="evidence" value="ECO:0007669"/>
    <property type="project" value="UniProtKB-UniRule"/>
</dbReference>
<evidence type="ECO:0000256" key="3">
    <source>
        <dbReference type="ARBA" id="ARBA00022840"/>
    </source>
</evidence>
<gene>
    <name evidence="8 11" type="primary">ileS</name>
    <name evidence="11" type="ORF">SMPSPU_021</name>
</gene>
<evidence type="ECO:0000256" key="7">
    <source>
        <dbReference type="ARBA" id="ARBA00048359"/>
    </source>
</evidence>
<name>A0AAD1AYR6_9FLAO</name>
<dbReference type="SUPFAM" id="SSF50677">
    <property type="entry name" value="ValRS/IleRS/LeuRS editing domain"/>
    <property type="match status" value="1"/>
</dbReference>
<dbReference type="KEGG" id="smup:SMPSPU_021"/>
<comment type="catalytic activity">
    <reaction evidence="7 8">
        <text>tRNA(Ile) + L-isoleucine + ATP = L-isoleucyl-tRNA(Ile) + AMP + diphosphate</text>
        <dbReference type="Rhea" id="RHEA:11060"/>
        <dbReference type="Rhea" id="RHEA-COMP:9666"/>
        <dbReference type="Rhea" id="RHEA-COMP:9695"/>
        <dbReference type="ChEBI" id="CHEBI:30616"/>
        <dbReference type="ChEBI" id="CHEBI:33019"/>
        <dbReference type="ChEBI" id="CHEBI:58045"/>
        <dbReference type="ChEBI" id="CHEBI:78442"/>
        <dbReference type="ChEBI" id="CHEBI:78528"/>
        <dbReference type="ChEBI" id="CHEBI:456215"/>
        <dbReference type="EC" id="6.1.1.5"/>
    </reaction>
</comment>
<evidence type="ECO:0000256" key="5">
    <source>
        <dbReference type="ARBA" id="ARBA00023146"/>
    </source>
</evidence>
<keyword evidence="2 8" id="KW-0547">Nucleotide-binding</keyword>
<comment type="subunit">
    <text evidence="8">Monomer.</text>
</comment>
<comment type="similarity">
    <text evidence="8">Belongs to the class-I aminoacyl-tRNA synthetase family. IleS type 2 subfamily.</text>
</comment>
<keyword evidence="8" id="KW-0479">Metal-binding</keyword>
<dbReference type="EMBL" id="AP013293">
    <property type="protein sequence ID" value="BAO66202.1"/>
    <property type="molecule type" value="Genomic_DNA"/>
</dbReference>
<evidence type="ECO:0000256" key="2">
    <source>
        <dbReference type="ARBA" id="ARBA00022741"/>
    </source>
</evidence>
<evidence type="ECO:0000256" key="8">
    <source>
        <dbReference type="HAMAP-Rule" id="MF_02003"/>
    </source>
</evidence>
<dbReference type="InterPro" id="IPR033709">
    <property type="entry name" value="Anticodon_Ile_ABEc"/>
</dbReference>
<dbReference type="RefSeq" id="WP_041093697.1">
    <property type="nucleotide sequence ID" value="NZ_AP013293.1"/>
</dbReference>
<dbReference type="CDD" id="cd07961">
    <property type="entry name" value="Anticodon_Ia_Ile_ABEc"/>
    <property type="match status" value="1"/>
</dbReference>